<evidence type="ECO:0000313" key="1">
    <source>
        <dbReference type="EMBL" id="SOQ53384.1"/>
    </source>
</evidence>
<gene>
    <name evidence="1" type="ORF">SFRICE_022238</name>
</gene>
<dbReference type="EMBL" id="ODYU01009156">
    <property type="protein sequence ID" value="SOQ53384.1"/>
    <property type="molecule type" value="Genomic_DNA"/>
</dbReference>
<protein>
    <submittedName>
        <fullName evidence="1">SFRICE_022238</fullName>
    </submittedName>
</protein>
<dbReference type="AlphaFoldDB" id="A0A2H1WLS2"/>
<proteinExistence type="predicted"/>
<sequence length="102" mass="11050">MCLPVHEAMSDRKYLCCSGSMGAGQYANVMHEKRVVRGSTITSHPLAAVRADSTIIYDVFNTSAARYVCVAHCRSARTAATTARANANNLLRVCTTDAINRI</sequence>
<accession>A0A2H1WLS2</accession>
<reference evidence="1" key="1">
    <citation type="submission" date="2016-07" db="EMBL/GenBank/DDBJ databases">
        <authorList>
            <person name="Bretaudeau A."/>
        </authorList>
    </citation>
    <scope>NUCLEOTIDE SEQUENCE</scope>
    <source>
        <strain evidence="1">Rice</strain>
        <tissue evidence="1">Whole body</tissue>
    </source>
</reference>
<organism evidence="1">
    <name type="scientific">Spodoptera frugiperda</name>
    <name type="common">Fall armyworm</name>
    <dbReference type="NCBI Taxonomy" id="7108"/>
    <lineage>
        <taxon>Eukaryota</taxon>
        <taxon>Metazoa</taxon>
        <taxon>Ecdysozoa</taxon>
        <taxon>Arthropoda</taxon>
        <taxon>Hexapoda</taxon>
        <taxon>Insecta</taxon>
        <taxon>Pterygota</taxon>
        <taxon>Neoptera</taxon>
        <taxon>Endopterygota</taxon>
        <taxon>Lepidoptera</taxon>
        <taxon>Glossata</taxon>
        <taxon>Ditrysia</taxon>
        <taxon>Noctuoidea</taxon>
        <taxon>Noctuidae</taxon>
        <taxon>Amphipyrinae</taxon>
        <taxon>Spodoptera</taxon>
    </lineage>
</organism>
<name>A0A2H1WLS2_SPOFR</name>